<keyword evidence="4" id="KW-1185">Reference proteome</keyword>
<evidence type="ECO:0000313" key="4">
    <source>
        <dbReference type="Proteomes" id="UP001239462"/>
    </source>
</evidence>
<dbReference type="PANTHER" id="PTHR12149:SF8">
    <property type="entry name" value="PROTEIN-RIBULOSAMINE 3-KINASE"/>
    <property type="match status" value="1"/>
</dbReference>
<dbReference type="Proteomes" id="UP001239462">
    <property type="component" value="Unassembled WGS sequence"/>
</dbReference>
<gene>
    <name evidence="3" type="ORF">QTN89_20795</name>
</gene>
<dbReference type="Gene3D" id="3.30.200.20">
    <property type="entry name" value="Phosphorylase Kinase, domain 1"/>
    <property type="match status" value="1"/>
</dbReference>
<evidence type="ECO:0000313" key="3">
    <source>
        <dbReference type="EMBL" id="MDM4017898.1"/>
    </source>
</evidence>
<proteinExistence type="inferred from homology"/>
<dbReference type="PANTHER" id="PTHR12149">
    <property type="entry name" value="FRUCTOSAMINE 3 KINASE-RELATED PROTEIN"/>
    <property type="match status" value="1"/>
</dbReference>
<dbReference type="Pfam" id="PF03881">
    <property type="entry name" value="Fructosamin_kin"/>
    <property type="match status" value="1"/>
</dbReference>
<dbReference type="PIRSF" id="PIRSF006221">
    <property type="entry name" value="Ketosamine-3-kinase"/>
    <property type="match status" value="1"/>
</dbReference>
<dbReference type="Gene3D" id="3.90.1200.10">
    <property type="match status" value="1"/>
</dbReference>
<dbReference type="RefSeq" id="WP_289165474.1">
    <property type="nucleotide sequence ID" value="NZ_JASZZN010000017.1"/>
</dbReference>
<dbReference type="InterPro" id="IPR011009">
    <property type="entry name" value="Kinase-like_dom_sf"/>
</dbReference>
<evidence type="ECO:0000256" key="2">
    <source>
        <dbReference type="PIRNR" id="PIRNR006221"/>
    </source>
</evidence>
<accession>A0ABT7PN45</accession>
<evidence type="ECO:0000256" key="1">
    <source>
        <dbReference type="ARBA" id="ARBA00009460"/>
    </source>
</evidence>
<dbReference type="InterPro" id="IPR016477">
    <property type="entry name" value="Fructo-/Ketosamine-3-kinase"/>
</dbReference>
<dbReference type="EMBL" id="JASZZN010000017">
    <property type="protein sequence ID" value="MDM4017898.1"/>
    <property type="molecule type" value="Genomic_DNA"/>
</dbReference>
<dbReference type="SUPFAM" id="SSF56112">
    <property type="entry name" value="Protein kinase-like (PK-like)"/>
    <property type="match status" value="1"/>
</dbReference>
<organism evidence="3 4">
    <name type="scientific">Roseiconus lacunae</name>
    <dbReference type="NCBI Taxonomy" id="2605694"/>
    <lineage>
        <taxon>Bacteria</taxon>
        <taxon>Pseudomonadati</taxon>
        <taxon>Planctomycetota</taxon>
        <taxon>Planctomycetia</taxon>
        <taxon>Pirellulales</taxon>
        <taxon>Pirellulaceae</taxon>
        <taxon>Roseiconus</taxon>
    </lineage>
</organism>
<comment type="caution">
    <text evidence="3">The sequence shown here is derived from an EMBL/GenBank/DDBJ whole genome shotgun (WGS) entry which is preliminary data.</text>
</comment>
<keyword evidence="2" id="KW-0808">Transferase</keyword>
<keyword evidence="2 3" id="KW-0418">Kinase</keyword>
<protein>
    <submittedName>
        <fullName evidence="3">Fructosamine kinase family protein</fullName>
    </submittedName>
</protein>
<reference evidence="3 4" key="1">
    <citation type="submission" date="2023-06" db="EMBL/GenBank/DDBJ databases">
        <title>Roseiconus lacunae JC819 isolated from Gulf of Mannar region, Tamil Nadu.</title>
        <authorList>
            <person name="Pk S."/>
            <person name="Ch S."/>
            <person name="Ch V.R."/>
        </authorList>
    </citation>
    <scope>NUCLEOTIDE SEQUENCE [LARGE SCALE GENOMIC DNA]</scope>
    <source>
        <strain evidence="3 4">JC819</strain>
    </source>
</reference>
<sequence>MRSSTLSKLIREPVEVIESRPLGGGCVSDVQLVTLKRQVTTGELRTIDGGVLRIGEGGEAIRIVVKQHSESMLSNFQSESEGLLALSATETIRVPRPIALGAFDQHALLALEWIDASPVRPSAADFERFGEQLADMHLASQSDRLGWERDNFLGAAPQVNQPTDDWVSFFAERRLRYQIRWAVRQGLADRALVDACDSIVARLNELLRGREKALSLLHGDLWSGNYLFGTDGRPALIDPAVYRGCREAEWGMIRWFGQCPPAFQQGYERRWPLPDGWQRRAQVYMLYHQLNHLNLFGRSYHGSCLETATAILRH</sequence>
<comment type="similarity">
    <text evidence="1 2">Belongs to the fructosamine kinase family.</text>
</comment>
<dbReference type="GO" id="GO:0016301">
    <property type="term" value="F:kinase activity"/>
    <property type="evidence" value="ECO:0007669"/>
    <property type="project" value="UniProtKB-KW"/>
</dbReference>
<name>A0ABT7PN45_9BACT</name>